<dbReference type="SUPFAM" id="SSF53335">
    <property type="entry name" value="S-adenosyl-L-methionine-dependent methyltransferases"/>
    <property type="match status" value="1"/>
</dbReference>
<dbReference type="PANTHER" id="PTHR32266:SF12">
    <property type="entry name" value="NICOTIANAMINE SYNTHASE 3"/>
    <property type="match status" value="1"/>
</dbReference>
<gene>
    <name evidence="4" type="ORF">B0T18DRAFT_313649</name>
</gene>
<dbReference type="Pfam" id="PF03059">
    <property type="entry name" value="NAS"/>
    <property type="match status" value="1"/>
</dbReference>
<keyword evidence="3" id="KW-0949">S-adenosyl-L-methionine</keyword>
<dbReference type="PANTHER" id="PTHR32266">
    <property type="entry name" value="NICOTIANAMINE SYNTHASE 3"/>
    <property type="match status" value="1"/>
</dbReference>
<dbReference type="PROSITE" id="PS51142">
    <property type="entry name" value="NAS"/>
    <property type="match status" value="1"/>
</dbReference>
<organism evidence="4 5">
    <name type="scientific">Schizothecium vesticola</name>
    <dbReference type="NCBI Taxonomy" id="314040"/>
    <lineage>
        <taxon>Eukaryota</taxon>
        <taxon>Fungi</taxon>
        <taxon>Dikarya</taxon>
        <taxon>Ascomycota</taxon>
        <taxon>Pezizomycotina</taxon>
        <taxon>Sordariomycetes</taxon>
        <taxon>Sordariomycetidae</taxon>
        <taxon>Sordariales</taxon>
        <taxon>Schizotheciaceae</taxon>
        <taxon>Schizothecium</taxon>
    </lineage>
</organism>
<evidence type="ECO:0000256" key="3">
    <source>
        <dbReference type="ARBA" id="ARBA00022691"/>
    </source>
</evidence>
<dbReference type="AlphaFoldDB" id="A0AA40FCB1"/>
<proteinExistence type="inferred from homology"/>
<comment type="caution">
    <text evidence="4">The sequence shown here is derived from an EMBL/GenBank/DDBJ whole genome shotgun (WGS) entry which is preliminary data.</text>
</comment>
<evidence type="ECO:0000256" key="2">
    <source>
        <dbReference type="ARBA" id="ARBA00022679"/>
    </source>
</evidence>
<keyword evidence="2" id="KW-0808">Transferase</keyword>
<protein>
    <submittedName>
        <fullName evidence="4">Nicotianamine synthase</fullName>
    </submittedName>
</protein>
<sequence>MAAPEVPVVKKGASSADEIALFIVRTYRELCALESYEPGELVNELLTNLVVVCSEVHDHETTRQILSHHGVLKVLPSLRRICSQSESCLESDWARRILQDPDNASETLEAFPYYHNYEELTRHEVCAMLMATPHPPRRIAFLGSGPLPLTSLCLLSALKGFPGISIHQKPCRDEPIEILNIDVDSNAIRLSGALNDALGSRGEGMLFRCEDAATSMHDLGGFDVVYVAALVGQTQADKEDILLSVAERMKPGALMVIRSAWGLRTCLYPEVDITTARLRQRLESCVVVHPHGQVVNSVVVARRRP</sequence>
<keyword evidence="5" id="KW-1185">Reference proteome</keyword>
<dbReference type="GO" id="GO:0030418">
    <property type="term" value="P:nicotianamine biosynthetic process"/>
    <property type="evidence" value="ECO:0007669"/>
    <property type="project" value="InterPro"/>
</dbReference>
<dbReference type="GO" id="GO:0030410">
    <property type="term" value="F:nicotianamine synthase activity"/>
    <property type="evidence" value="ECO:0007669"/>
    <property type="project" value="InterPro"/>
</dbReference>
<dbReference type="EMBL" id="JAUKUD010000001">
    <property type="protein sequence ID" value="KAK0755050.1"/>
    <property type="molecule type" value="Genomic_DNA"/>
</dbReference>
<accession>A0AA40FCB1</accession>
<dbReference type="InterPro" id="IPR004298">
    <property type="entry name" value="Nicotian_synth"/>
</dbReference>
<dbReference type="InterPro" id="IPR029063">
    <property type="entry name" value="SAM-dependent_MTases_sf"/>
</dbReference>
<evidence type="ECO:0000256" key="1">
    <source>
        <dbReference type="ARBA" id="ARBA00007009"/>
    </source>
</evidence>
<dbReference type="Proteomes" id="UP001172155">
    <property type="component" value="Unassembled WGS sequence"/>
</dbReference>
<reference evidence="4" key="1">
    <citation type="submission" date="2023-06" db="EMBL/GenBank/DDBJ databases">
        <title>Genome-scale phylogeny and comparative genomics of the fungal order Sordariales.</title>
        <authorList>
            <consortium name="Lawrence Berkeley National Laboratory"/>
            <person name="Hensen N."/>
            <person name="Bonometti L."/>
            <person name="Westerberg I."/>
            <person name="Brannstrom I.O."/>
            <person name="Guillou S."/>
            <person name="Cros-Aarteil S."/>
            <person name="Calhoun S."/>
            <person name="Haridas S."/>
            <person name="Kuo A."/>
            <person name="Mondo S."/>
            <person name="Pangilinan J."/>
            <person name="Riley R."/>
            <person name="LaButti K."/>
            <person name="Andreopoulos B."/>
            <person name="Lipzen A."/>
            <person name="Chen C."/>
            <person name="Yanf M."/>
            <person name="Daum C."/>
            <person name="Ng V."/>
            <person name="Clum A."/>
            <person name="Steindorff A."/>
            <person name="Ohm R."/>
            <person name="Martin F."/>
            <person name="Silar P."/>
            <person name="Natvig D."/>
            <person name="Lalanne C."/>
            <person name="Gautier V."/>
            <person name="Ament-velasquez S.L."/>
            <person name="Kruys A."/>
            <person name="Hutchinson M.I."/>
            <person name="Powell A.J."/>
            <person name="Barry K."/>
            <person name="Miller A.N."/>
            <person name="Grigoriev I.V."/>
            <person name="Debuchy R."/>
            <person name="Gladieux P."/>
            <person name="Thoren M.H."/>
            <person name="Johannesson H."/>
        </authorList>
    </citation>
    <scope>NUCLEOTIDE SEQUENCE</scope>
    <source>
        <strain evidence="4">SMH3187-1</strain>
    </source>
</reference>
<name>A0AA40FCB1_9PEZI</name>
<evidence type="ECO:0000313" key="4">
    <source>
        <dbReference type="EMBL" id="KAK0755050.1"/>
    </source>
</evidence>
<dbReference type="Gene3D" id="3.40.50.150">
    <property type="entry name" value="Vaccinia Virus protein VP39"/>
    <property type="match status" value="1"/>
</dbReference>
<evidence type="ECO:0000313" key="5">
    <source>
        <dbReference type="Proteomes" id="UP001172155"/>
    </source>
</evidence>
<comment type="similarity">
    <text evidence="1">Belongs to the nicotianamine synthase (NAS)-like family.</text>
</comment>